<keyword evidence="3" id="KW-1185">Reference proteome</keyword>
<gene>
    <name evidence="2" type="ORF">IFM53868_05423</name>
</gene>
<organism evidence="2 3">
    <name type="scientific">Aspergillus udagawae</name>
    <dbReference type="NCBI Taxonomy" id="91492"/>
    <lineage>
        <taxon>Eukaryota</taxon>
        <taxon>Fungi</taxon>
        <taxon>Dikarya</taxon>
        <taxon>Ascomycota</taxon>
        <taxon>Pezizomycotina</taxon>
        <taxon>Eurotiomycetes</taxon>
        <taxon>Eurotiomycetidae</taxon>
        <taxon>Eurotiales</taxon>
        <taxon>Aspergillaceae</taxon>
        <taxon>Aspergillus</taxon>
        <taxon>Aspergillus subgen. Fumigati</taxon>
    </lineage>
</organism>
<keyword evidence="1" id="KW-1133">Transmembrane helix</keyword>
<keyword evidence="1" id="KW-0812">Transmembrane</keyword>
<keyword evidence="1" id="KW-0472">Membrane</keyword>
<evidence type="ECO:0000256" key="1">
    <source>
        <dbReference type="SAM" id="Phobius"/>
    </source>
</evidence>
<feature type="transmembrane region" description="Helical" evidence="1">
    <location>
        <begin position="29"/>
        <end position="47"/>
    </location>
</feature>
<proteinExistence type="predicted"/>
<reference evidence="2 3" key="1">
    <citation type="submission" date="2020-01" db="EMBL/GenBank/DDBJ databases">
        <title>Draft genome sequence of Aspergillus udagawae IFM 53868.</title>
        <authorList>
            <person name="Takahashi H."/>
            <person name="Yaguchi T."/>
        </authorList>
    </citation>
    <scope>NUCLEOTIDE SEQUENCE [LARGE SCALE GENOMIC DNA]</scope>
    <source>
        <strain evidence="2 3">IFM 53868</strain>
    </source>
</reference>
<evidence type="ECO:0000313" key="3">
    <source>
        <dbReference type="Proteomes" id="UP000465266"/>
    </source>
</evidence>
<protein>
    <submittedName>
        <fullName evidence="2">Uncharacterized protein</fullName>
    </submittedName>
</protein>
<name>A0ABQ1AUC2_9EURO</name>
<sequence>MPSSPESVITIIILIITFSSPYLRSTLPFLLFSIVAFAVSSCISPNSTKRRVSLCLQGVIYQLGHSPSAANCHSDRAIDSHVRHLNYQDSHSPEYVYYIAPVCPAL</sequence>
<evidence type="ECO:0000313" key="2">
    <source>
        <dbReference type="EMBL" id="GFF88222.1"/>
    </source>
</evidence>
<dbReference type="Proteomes" id="UP000465266">
    <property type="component" value="Unassembled WGS sequence"/>
</dbReference>
<accession>A0ABQ1AUC2</accession>
<dbReference type="EMBL" id="BLKG01000054">
    <property type="protein sequence ID" value="GFF88222.1"/>
    <property type="molecule type" value="Genomic_DNA"/>
</dbReference>
<comment type="caution">
    <text evidence="2">The sequence shown here is derived from an EMBL/GenBank/DDBJ whole genome shotgun (WGS) entry which is preliminary data.</text>
</comment>